<keyword evidence="6" id="KW-1185">Reference proteome</keyword>
<dbReference type="PANTHER" id="PTHR44229">
    <property type="entry name" value="15-HYDROXYPROSTAGLANDIN DEHYDROGENASE [NAD(+)]"/>
    <property type="match status" value="1"/>
</dbReference>
<comment type="caution">
    <text evidence="5">The sequence shown here is derived from an EMBL/GenBank/DDBJ whole genome shotgun (WGS) entry which is preliminary data.</text>
</comment>
<comment type="similarity">
    <text evidence="1 4">Belongs to the short-chain dehydrogenases/reductases (SDR) family.</text>
</comment>
<dbReference type="FunFam" id="3.40.50.720:FF:000643">
    <property type="entry name" value="Short chain dehydrogenase/reductase family oxidoreductase, putative"/>
    <property type="match status" value="1"/>
</dbReference>
<gene>
    <name evidence="5" type="ORF">CSOL1703_00015249</name>
</gene>
<name>A0A9N9ZEH4_9HYPO</name>
<dbReference type="GO" id="GO:0005737">
    <property type="term" value="C:cytoplasm"/>
    <property type="evidence" value="ECO:0007669"/>
    <property type="project" value="TreeGrafter"/>
</dbReference>
<reference evidence="5" key="1">
    <citation type="submission" date="2021-10" db="EMBL/GenBank/DDBJ databases">
        <authorList>
            <person name="Piombo E."/>
        </authorList>
    </citation>
    <scope>NUCLEOTIDE SEQUENCE</scope>
</reference>
<dbReference type="GO" id="GO:0016616">
    <property type="term" value="F:oxidoreductase activity, acting on the CH-OH group of donors, NAD or NADP as acceptor"/>
    <property type="evidence" value="ECO:0007669"/>
    <property type="project" value="TreeGrafter"/>
</dbReference>
<dbReference type="PRINTS" id="PR00081">
    <property type="entry name" value="GDHRDH"/>
</dbReference>
<dbReference type="InterPro" id="IPR002347">
    <property type="entry name" value="SDR_fam"/>
</dbReference>
<evidence type="ECO:0000256" key="2">
    <source>
        <dbReference type="ARBA" id="ARBA00022857"/>
    </source>
</evidence>
<dbReference type="Pfam" id="PF00106">
    <property type="entry name" value="adh_short"/>
    <property type="match status" value="1"/>
</dbReference>
<evidence type="ECO:0000256" key="4">
    <source>
        <dbReference type="RuleBase" id="RU000363"/>
    </source>
</evidence>
<dbReference type="PANTHER" id="PTHR44229:SF4">
    <property type="entry name" value="15-HYDROXYPROSTAGLANDIN DEHYDROGENASE [NAD(+)]"/>
    <property type="match status" value="1"/>
</dbReference>
<dbReference type="AlphaFoldDB" id="A0A9N9ZEH4"/>
<dbReference type="PROSITE" id="PS00061">
    <property type="entry name" value="ADH_SHORT"/>
    <property type="match status" value="1"/>
</dbReference>
<dbReference type="Gene3D" id="3.40.50.720">
    <property type="entry name" value="NAD(P)-binding Rossmann-like Domain"/>
    <property type="match status" value="1"/>
</dbReference>
<sequence length="318" mass="33805">MAAMSQQVHGKTAIITGAGSGLNFALAKTLLGKGCNVVLADLTLRPEAQQFVSSHKESSKSQGRAVFKKTDVTSWKQLDELFDTAEKEFGTVDIVVAGAGVFEPDFSSFWVPPGTGKSRDAPDGDRYAQIDINVVHPIRVTQLAITRALNSERSPKTVLIVSSTNGQQASFSTPVYSATKHAINGFVRSLAKLEPEYGIRVAAVAPGIMRTPMYLENPDKLASIDMQRDSWLEPGQVAEVMLGLIERNAIGSRIGDYDADKQTIPITGGTILEVAGGEIRAVAPYNDPGPTGPGALASNIGTLEGEIKGTLKKGWGIP</sequence>
<organism evidence="5 6">
    <name type="scientific">Clonostachys solani</name>
    <dbReference type="NCBI Taxonomy" id="160281"/>
    <lineage>
        <taxon>Eukaryota</taxon>
        <taxon>Fungi</taxon>
        <taxon>Dikarya</taxon>
        <taxon>Ascomycota</taxon>
        <taxon>Pezizomycotina</taxon>
        <taxon>Sordariomycetes</taxon>
        <taxon>Hypocreomycetidae</taxon>
        <taxon>Hypocreales</taxon>
        <taxon>Bionectriaceae</taxon>
        <taxon>Clonostachys</taxon>
    </lineage>
</organism>
<dbReference type="EMBL" id="CABFOC020000046">
    <property type="protein sequence ID" value="CAH0054057.1"/>
    <property type="molecule type" value="Genomic_DNA"/>
</dbReference>
<evidence type="ECO:0000256" key="3">
    <source>
        <dbReference type="ARBA" id="ARBA00023002"/>
    </source>
</evidence>
<evidence type="ECO:0000256" key="1">
    <source>
        <dbReference type="ARBA" id="ARBA00006484"/>
    </source>
</evidence>
<accession>A0A9N9ZEH4</accession>
<evidence type="ECO:0000313" key="5">
    <source>
        <dbReference type="EMBL" id="CAH0054057.1"/>
    </source>
</evidence>
<dbReference type="InterPro" id="IPR020904">
    <property type="entry name" value="Sc_DH/Rdtase_CS"/>
</dbReference>
<proteinExistence type="inferred from homology"/>
<keyword evidence="2" id="KW-0521">NADP</keyword>
<dbReference type="PRINTS" id="PR00080">
    <property type="entry name" value="SDRFAMILY"/>
</dbReference>
<dbReference type="SUPFAM" id="SSF51735">
    <property type="entry name" value="NAD(P)-binding Rossmann-fold domains"/>
    <property type="match status" value="1"/>
</dbReference>
<dbReference type="InterPro" id="IPR036291">
    <property type="entry name" value="NAD(P)-bd_dom_sf"/>
</dbReference>
<dbReference type="Proteomes" id="UP000775872">
    <property type="component" value="Unassembled WGS sequence"/>
</dbReference>
<keyword evidence="3" id="KW-0560">Oxidoreductase</keyword>
<evidence type="ECO:0000313" key="6">
    <source>
        <dbReference type="Proteomes" id="UP000775872"/>
    </source>
</evidence>
<protein>
    <submittedName>
        <fullName evidence="5">Uncharacterized protein</fullName>
    </submittedName>
</protein>
<dbReference type="OrthoDB" id="37659at2759"/>